<dbReference type="AlphaFoldDB" id="A0A9D1CML4"/>
<dbReference type="EMBL" id="DVFK01000088">
    <property type="protein sequence ID" value="HIQ68163.1"/>
    <property type="molecule type" value="Genomic_DNA"/>
</dbReference>
<keyword evidence="3" id="KW-1133">Transmembrane helix</keyword>
<evidence type="ECO:0000313" key="4">
    <source>
        <dbReference type="EMBL" id="HIQ68163.1"/>
    </source>
</evidence>
<organism evidence="4 5">
    <name type="scientific">Candidatus Faecousia excrementigallinarum</name>
    <dbReference type="NCBI Taxonomy" id="2840806"/>
    <lineage>
        <taxon>Bacteria</taxon>
        <taxon>Bacillati</taxon>
        <taxon>Bacillota</taxon>
        <taxon>Clostridia</taxon>
        <taxon>Eubacteriales</taxon>
        <taxon>Oscillospiraceae</taxon>
        <taxon>Faecousia</taxon>
    </lineage>
</organism>
<accession>A0A9D1CML4</accession>
<dbReference type="Proteomes" id="UP000886796">
    <property type="component" value="Unassembled WGS sequence"/>
</dbReference>
<comment type="function">
    <text evidence="1">May bind long-chain fatty acids, such as palmitate, and may play a role in lipid transport or fatty acid metabolism.</text>
</comment>
<dbReference type="SUPFAM" id="SSF82549">
    <property type="entry name" value="DAK1/DegV-like"/>
    <property type="match status" value="1"/>
</dbReference>
<gene>
    <name evidence="4" type="ORF">IAB74_06615</name>
</gene>
<dbReference type="Gene3D" id="3.30.1180.10">
    <property type="match status" value="1"/>
</dbReference>
<name>A0A9D1CML4_9FIRM</name>
<reference evidence="4" key="2">
    <citation type="journal article" date="2021" name="PeerJ">
        <title>Extensive microbial diversity within the chicken gut microbiome revealed by metagenomics and culture.</title>
        <authorList>
            <person name="Gilroy R."/>
            <person name="Ravi A."/>
            <person name="Getino M."/>
            <person name="Pursley I."/>
            <person name="Horton D.L."/>
            <person name="Alikhan N.F."/>
            <person name="Baker D."/>
            <person name="Gharbi K."/>
            <person name="Hall N."/>
            <person name="Watson M."/>
            <person name="Adriaenssens E.M."/>
            <person name="Foster-Nyarko E."/>
            <person name="Jarju S."/>
            <person name="Secka A."/>
            <person name="Antonio M."/>
            <person name="Oren A."/>
            <person name="Chaudhuri R.R."/>
            <person name="La Ragione R."/>
            <person name="Hildebrand F."/>
            <person name="Pallen M.J."/>
        </authorList>
    </citation>
    <scope>NUCLEOTIDE SEQUENCE</scope>
    <source>
        <strain evidence="4">13361</strain>
    </source>
</reference>
<dbReference type="Gene3D" id="3.40.50.10170">
    <property type="match status" value="1"/>
</dbReference>
<dbReference type="NCBIfam" id="TIGR00762">
    <property type="entry name" value="DegV"/>
    <property type="match status" value="1"/>
</dbReference>
<evidence type="ECO:0000256" key="3">
    <source>
        <dbReference type="SAM" id="Phobius"/>
    </source>
</evidence>
<dbReference type="InterPro" id="IPR003797">
    <property type="entry name" value="DegV"/>
</dbReference>
<proteinExistence type="predicted"/>
<keyword evidence="2" id="KW-0446">Lipid-binding</keyword>
<dbReference type="PANTHER" id="PTHR33434">
    <property type="entry name" value="DEGV DOMAIN-CONTAINING PROTEIN DR_1986-RELATED"/>
    <property type="match status" value="1"/>
</dbReference>
<dbReference type="PROSITE" id="PS51482">
    <property type="entry name" value="DEGV"/>
    <property type="match status" value="1"/>
</dbReference>
<keyword evidence="3" id="KW-0472">Membrane</keyword>
<dbReference type="InterPro" id="IPR050270">
    <property type="entry name" value="DegV_domain_contain"/>
</dbReference>
<evidence type="ECO:0000313" key="5">
    <source>
        <dbReference type="Proteomes" id="UP000886796"/>
    </source>
</evidence>
<reference evidence="4" key="1">
    <citation type="submission" date="2020-10" db="EMBL/GenBank/DDBJ databases">
        <authorList>
            <person name="Gilroy R."/>
        </authorList>
    </citation>
    <scope>NUCLEOTIDE SEQUENCE</scope>
    <source>
        <strain evidence="4">13361</strain>
    </source>
</reference>
<dbReference type="Pfam" id="PF02645">
    <property type="entry name" value="DegV"/>
    <property type="match status" value="1"/>
</dbReference>
<protein>
    <submittedName>
        <fullName evidence="4">DegV family protein</fullName>
    </submittedName>
</protein>
<evidence type="ECO:0000256" key="1">
    <source>
        <dbReference type="ARBA" id="ARBA00003238"/>
    </source>
</evidence>
<sequence>MSYRIVTDTSCDFPQEMYAQLGLTAVPLSVNYKNETHTHYTESWLKELYAGLRSGEAATTAAANPQDWESIIRPILEAGEDVLVLAFSSGLSTTYQSAVIAAGELAEAFPQRKIYVVDTRSASLGQGLLVYYACKQKEKGLSLEELRDWCEENKFHLCHWFTVDDLMYLKRGGRISAATALLGTMMQIKPVLHMDDEGHLISVSKARGRKASIDALVKKMQELALPGENDTVFICHGDCMEDARYLEAQVKEKCGVKDVLIYYTGAVIGSHSGPGTLALFFLGQHR</sequence>
<dbReference type="GO" id="GO:0008289">
    <property type="term" value="F:lipid binding"/>
    <property type="evidence" value="ECO:0007669"/>
    <property type="project" value="UniProtKB-KW"/>
</dbReference>
<dbReference type="PANTHER" id="PTHR33434:SF3">
    <property type="entry name" value="DEGV DOMAIN-CONTAINING PROTEIN YITS"/>
    <property type="match status" value="1"/>
</dbReference>
<dbReference type="InterPro" id="IPR043168">
    <property type="entry name" value="DegV_C"/>
</dbReference>
<feature type="transmembrane region" description="Helical" evidence="3">
    <location>
        <begin position="260"/>
        <end position="282"/>
    </location>
</feature>
<comment type="caution">
    <text evidence="4">The sequence shown here is derived from an EMBL/GenBank/DDBJ whole genome shotgun (WGS) entry which is preliminary data.</text>
</comment>
<evidence type="ECO:0000256" key="2">
    <source>
        <dbReference type="ARBA" id="ARBA00023121"/>
    </source>
</evidence>
<keyword evidence="3" id="KW-0812">Transmembrane</keyword>